<protein>
    <recommendedName>
        <fullName evidence="2">WW domain-containing protein</fullName>
    </recommendedName>
</protein>
<dbReference type="EMBL" id="CYKH01000115">
    <property type="protein sequence ID" value="CUE71973.1"/>
    <property type="molecule type" value="Genomic_DNA"/>
</dbReference>
<feature type="region of interest" description="Disordered" evidence="1">
    <location>
        <begin position="55"/>
        <end position="77"/>
    </location>
</feature>
<feature type="domain" description="WW" evidence="2">
    <location>
        <begin position="19"/>
        <end position="44"/>
    </location>
</feature>
<dbReference type="Proteomes" id="UP000051952">
    <property type="component" value="Unassembled WGS sequence"/>
</dbReference>
<reference evidence="4" key="1">
    <citation type="submission" date="2015-09" db="EMBL/GenBank/DDBJ databases">
        <authorList>
            <consortium name="Pathogen Informatics"/>
        </authorList>
    </citation>
    <scope>NUCLEOTIDE SEQUENCE [LARGE SCALE GENOMIC DNA]</scope>
    <source>
        <strain evidence="4">Lake Konstanz</strain>
    </source>
</reference>
<evidence type="ECO:0000313" key="4">
    <source>
        <dbReference type="Proteomes" id="UP000051952"/>
    </source>
</evidence>
<dbReference type="InterPro" id="IPR001202">
    <property type="entry name" value="WW_dom"/>
</dbReference>
<sequence length="555" mass="60056">MSGLTAEEFAEDLIRRGVWKAVVDREGERRTYYFNSTTKERVWDLVSLVVRSKLHEKPRTDSPRAQPASINISIPSDDNIAGSKNRIPNVTAALVTSQADPSAVLEDEKQTGALKKESSEKKHIDKAANITSSPVVGSKSIPAKTSSSTNIIDSAKKSSASPLDAPRPMVVWQRREAVRILSEAWHPSHRDDSMTLLMCLSLYRCDVASSHTSSNPTKKLASTQLLEPWPSSPSAVNFAVVASIPPAVGGAPQMRSGCFQATFSPSANTGSPRGSSLSTAPLFSVEFCPIGAQSSSVISVLFDYIVLVEDKASDASGSATVVRKSVCWALVRRKQPLTAPLVDLDCVAVFTMVTVSALSVPWRICCWDTSVKSPEILRQAQPQPSENSKPIPSWCLILNQTSCSPKCIADIRNSVEGLRHHQSMMLSVATKRSGNDSSPVPNRLTEHTPALKNQHSHLSSLLHEALSSPRASLNAASRHHVPHATRVMAVTPVQRKQETPTNRRLSRTPAAAFAPRTATALFLDSPSVYKGASQNEGLFDAIMHQLDAVADIMGH</sequence>
<keyword evidence="4" id="KW-1185">Reference proteome</keyword>
<proteinExistence type="predicted"/>
<accession>A0A0S4IPX6</accession>
<dbReference type="AlphaFoldDB" id="A0A0S4IPX6"/>
<feature type="compositionally biased region" description="Basic and acidic residues" evidence="1">
    <location>
        <begin position="106"/>
        <end position="126"/>
    </location>
</feature>
<feature type="compositionally biased region" description="Low complexity" evidence="1">
    <location>
        <begin position="67"/>
        <end position="77"/>
    </location>
</feature>
<dbReference type="PROSITE" id="PS50020">
    <property type="entry name" value="WW_DOMAIN_2"/>
    <property type="match status" value="1"/>
</dbReference>
<organism evidence="3 4">
    <name type="scientific">Bodo saltans</name>
    <name type="common">Flagellated protozoan</name>
    <dbReference type="NCBI Taxonomy" id="75058"/>
    <lineage>
        <taxon>Eukaryota</taxon>
        <taxon>Discoba</taxon>
        <taxon>Euglenozoa</taxon>
        <taxon>Kinetoplastea</taxon>
        <taxon>Metakinetoplastina</taxon>
        <taxon>Eubodonida</taxon>
        <taxon>Bodonidae</taxon>
        <taxon>Bodo</taxon>
    </lineage>
</organism>
<evidence type="ECO:0000313" key="3">
    <source>
        <dbReference type="EMBL" id="CUE71973.1"/>
    </source>
</evidence>
<dbReference type="CDD" id="cd00201">
    <property type="entry name" value="WW"/>
    <property type="match status" value="1"/>
</dbReference>
<name>A0A0S4IPX6_BODSA</name>
<feature type="compositionally biased region" description="Polar residues" evidence="1">
    <location>
        <begin position="143"/>
        <end position="161"/>
    </location>
</feature>
<evidence type="ECO:0000256" key="1">
    <source>
        <dbReference type="SAM" id="MobiDB-lite"/>
    </source>
</evidence>
<feature type="region of interest" description="Disordered" evidence="1">
    <location>
        <begin position="98"/>
        <end position="164"/>
    </location>
</feature>
<gene>
    <name evidence="3" type="ORF">BSAL_53810</name>
</gene>
<evidence type="ECO:0000259" key="2">
    <source>
        <dbReference type="PROSITE" id="PS50020"/>
    </source>
</evidence>
<dbReference type="VEuPathDB" id="TriTrypDB:BSAL_53810"/>